<name>A0A7Y8VRW3_9FIRM</name>
<comment type="caution">
    <text evidence="1">The sequence shown here is derived from an EMBL/GenBank/DDBJ whole genome shotgun (WGS) entry which is preliminary data.</text>
</comment>
<dbReference type="Pfam" id="PF05135">
    <property type="entry name" value="Phage_connect_1"/>
    <property type="match status" value="1"/>
</dbReference>
<organism evidence="1 2">
    <name type="scientific">Mogibacterium timidum</name>
    <dbReference type="NCBI Taxonomy" id="35519"/>
    <lineage>
        <taxon>Bacteria</taxon>
        <taxon>Bacillati</taxon>
        <taxon>Bacillota</taxon>
        <taxon>Clostridia</taxon>
        <taxon>Peptostreptococcales</taxon>
        <taxon>Anaerovoracaceae</taxon>
        <taxon>Mogibacterium</taxon>
    </lineage>
</organism>
<evidence type="ECO:0000313" key="1">
    <source>
        <dbReference type="EMBL" id="NWO23170.1"/>
    </source>
</evidence>
<dbReference type="EMBL" id="JABXYR010000001">
    <property type="protein sequence ID" value="NWO23170.1"/>
    <property type="molecule type" value="Genomic_DNA"/>
</dbReference>
<dbReference type="AlphaFoldDB" id="A0A7Y8VRW3"/>
<sequence>MLDEIKKLLGFDDSENDAVLNTIVSLVESRLKHLIAEDAVPDSLSYIVTEVSISRFNRIGSEGVSSHDVEGEKMTWSNDDFRPYMSDIEQYVATQKDARRGRVRFI</sequence>
<proteinExistence type="predicted"/>
<reference evidence="1 2" key="1">
    <citation type="submission" date="2020-06" db="EMBL/GenBank/DDBJ databases">
        <title>Mogibacterium timidum strain W9173 genomic sequence.</title>
        <authorList>
            <person name="Wade W.G."/>
            <person name="Johnston C.D."/>
            <person name="Chen T."/>
            <person name="Dewhirst F.E."/>
        </authorList>
    </citation>
    <scope>NUCLEOTIDE SEQUENCE [LARGE SCALE GENOMIC DNA]</scope>
    <source>
        <strain evidence="1 2">W9173</strain>
    </source>
</reference>
<evidence type="ECO:0000313" key="2">
    <source>
        <dbReference type="Proteomes" id="UP000526307"/>
    </source>
</evidence>
<dbReference type="InterPro" id="IPR021146">
    <property type="entry name" value="Phage_gp6-like_head-tail"/>
</dbReference>
<keyword evidence="2" id="KW-1185">Reference proteome</keyword>
<dbReference type="Proteomes" id="UP000526307">
    <property type="component" value="Unassembled WGS sequence"/>
</dbReference>
<accession>A0A7Y8VRW3</accession>
<protein>
    <submittedName>
        <fullName evidence="1">Phage head-tail connector protein</fullName>
    </submittedName>
</protein>
<dbReference type="RefSeq" id="WP_178978356.1">
    <property type="nucleotide sequence ID" value="NZ_JABXYR010000001.1"/>
</dbReference>
<gene>
    <name evidence="1" type="ORF">HW270_03620</name>
</gene>